<feature type="transmembrane region" description="Helical" evidence="1">
    <location>
        <begin position="516"/>
        <end position="537"/>
    </location>
</feature>
<feature type="transmembrane region" description="Helical" evidence="1">
    <location>
        <begin position="455"/>
        <end position="475"/>
    </location>
</feature>
<evidence type="ECO:0000313" key="2">
    <source>
        <dbReference type="EMBL" id="CCC89593.1"/>
    </source>
</evidence>
<feature type="transmembrane region" description="Helical" evidence="1">
    <location>
        <begin position="482"/>
        <end position="504"/>
    </location>
</feature>
<feature type="transmembrane region" description="Helical" evidence="1">
    <location>
        <begin position="179"/>
        <end position="205"/>
    </location>
</feature>
<name>G0UJN9_TRYCI</name>
<dbReference type="AlphaFoldDB" id="G0UJN9"/>
<keyword evidence="1" id="KW-1133">Transmembrane helix</keyword>
<keyword evidence="1" id="KW-0472">Membrane</keyword>
<organism evidence="2">
    <name type="scientific">Trypanosoma congolense (strain IL3000)</name>
    <dbReference type="NCBI Taxonomy" id="1068625"/>
    <lineage>
        <taxon>Eukaryota</taxon>
        <taxon>Discoba</taxon>
        <taxon>Euglenozoa</taxon>
        <taxon>Kinetoplastea</taxon>
        <taxon>Metakinetoplastina</taxon>
        <taxon>Trypanosomatida</taxon>
        <taxon>Trypanosomatidae</taxon>
        <taxon>Trypanosoma</taxon>
        <taxon>Nannomonas</taxon>
    </lineage>
</organism>
<dbReference type="EMBL" id="HE575316">
    <property type="protein sequence ID" value="CCC89593.1"/>
    <property type="molecule type" value="Genomic_DNA"/>
</dbReference>
<proteinExistence type="predicted"/>
<accession>G0UJN9</accession>
<evidence type="ECO:0000256" key="1">
    <source>
        <dbReference type="SAM" id="Phobius"/>
    </source>
</evidence>
<keyword evidence="1" id="KW-0812">Transmembrane</keyword>
<dbReference type="VEuPathDB" id="TriTrypDB:TcIL3000_3_20"/>
<protein>
    <submittedName>
        <fullName evidence="2">Uncharacterized protein TCIL3000_3_20</fullName>
    </submittedName>
</protein>
<reference evidence="2" key="1">
    <citation type="journal article" date="2012" name="Proc. Natl. Acad. Sci. U.S.A.">
        <title>Antigenic diversity is generated by distinct evolutionary mechanisms in African trypanosome species.</title>
        <authorList>
            <person name="Jackson A.P."/>
            <person name="Berry A."/>
            <person name="Aslett M."/>
            <person name="Allison H.C."/>
            <person name="Burton P."/>
            <person name="Vavrova-Anderson J."/>
            <person name="Brown R."/>
            <person name="Browne H."/>
            <person name="Corton N."/>
            <person name="Hauser H."/>
            <person name="Gamble J."/>
            <person name="Gilderthorp R."/>
            <person name="Marcello L."/>
            <person name="McQuillan J."/>
            <person name="Otto T.D."/>
            <person name="Quail M.A."/>
            <person name="Sanders M.J."/>
            <person name="van Tonder A."/>
            <person name="Ginger M.L."/>
            <person name="Field M.C."/>
            <person name="Barry J.D."/>
            <person name="Hertz-Fowler C."/>
            <person name="Berriman M."/>
        </authorList>
    </citation>
    <scope>NUCLEOTIDE SEQUENCE</scope>
    <source>
        <strain evidence="2">IL3000</strain>
    </source>
</reference>
<gene>
    <name evidence="2" type="ORF">TCIL3000_3_20</name>
</gene>
<sequence length="566" mass="63042">MIVPYCRTPNSSAGASHADKCSMPNYGGTVLLRFRGGWEKQYAVSLWQDATLDATKKKILRSFRGVVGDEGVFFPFDMGSKWPPHPPHRLTIPRHKMVATCVDLLDECYQMRHFTYTESYKDIPLQEFSGRMEFPLGLPTTWHMPWTLRLGATVPHDSSSEVEVIVVLRTRREDISFRLWLTTTLLGNTLLFATSLLMFFSFLAVTKELGLRLSSSAPLPENYRTVLYDDGDPGELRSATLVRVLLAVRVTVEDLFSGLVQLLRTCLSSSHRRRFRLDGGEDVQITSGDVEEPGGPVDEGTSGIACDTVNGWRGLGRKRRRVTLSVAYAAAQVLLKICSPPASATVRRSTSTVSAWRGGAPPPQNEEHRRVCAECKTPYSFVLERNPASKYGPVQSYVCIPMCTTALSMIINIILNILVLWLGGYYLKFCMYVATGGDTGVMWSCAHLYHWILGYYFVVGLMINVCAMEFVLLEFRQVGLQLLFILISLGTIEIPLNYVGQILLSIFFNNTVTLEVSYGVGIITSIFFYLQVLPSFYRYMLSLTASRLVVASRAGSGRGGDGDGIV</sequence>